<accession>A0ABT5IJB5</accession>
<dbReference type="Pfam" id="PF10975">
    <property type="entry name" value="DUF2802"/>
    <property type="match status" value="1"/>
</dbReference>
<dbReference type="Proteomes" id="UP001222030">
    <property type="component" value="Unassembled WGS sequence"/>
</dbReference>
<dbReference type="InterPro" id="IPR021244">
    <property type="entry name" value="DUF2802"/>
</dbReference>
<evidence type="ECO:0000256" key="1">
    <source>
        <dbReference type="SAM" id="Phobius"/>
    </source>
</evidence>
<keyword evidence="1" id="KW-0472">Membrane</keyword>
<evidence type="ECO:0000313" key="2">
    <source>
        <dbReference type="EMBL" id="MDC7712605.1"/>
    </source>
</evidence>
<keyword evidence="1" id="KW-1133">Transmembrane helix</keyword>
<protein>
    <submittedName>
        <fullName evidence="2">DUF2802 domain-containing protein</fullName>
    </submittedName>
</protein>
<keyword evidence="1" id="KW-0812">Transmembrane</keyword>
<dbReference type="EMBL" id="JAQQLE010000001">
    <property type="protein sequence ID" value="MDC7712605.1"/>
    <property type="molecule type" value="Genomic_DNA"/>
</dbReference>
<name>A0ABT5IJB5_9NEIS</name>
<dbReference type="RefSeq" id="WP_272770349.1">
    <property type="nucleotide sequence ID" value="NZ_JAQQLE010000001.1"/>
</dbReference>
<keyword evidence="3" id="KW-1185">Reference proteome</keyword>
<reference evidence="2 3" key="1">
    <citation type="submission" date="2023-01" db="EMBL/GenBank/DDBJ databases">
        <title>Novel species of the genus Vogesella isolated from rivers.</title>
        <authorList>
            <person name="Lu H."/>
        </authorList>
    </citation>
    <scope>NUCLEOTIDE SEQUENCE [LARGE SCALE GENOMIC DNA]</scope>
    <source>
        <strain evidence="2 3">LYT5W</strain>
    </source>
</reference>
<sequence length="126" mass="13958">MEWHSVLILVLVLVQAALIFWLWRKVDLIESERRVEAHSNENLQRQISALQQNLKDVASLTQDAASAAHHKPFQAPAAVMAGASPYSQAMEMFKLGISVGDVAERCGISRSEAELILSLYRNSPTS</sequence>
<proteinExistence type="predicted"/>
<evidence type="ECO:0000313" key="3">
    <source>
        <dbReference type="Proteomes" id="UP001222030"/>
    </source>
</evidence>
<gene>
    <name evidence="2" type="ORF">PQU96_00455</name>
</gene>
<comment type="caution">
    <text evidence="2">The sequence shown here is derived from an EMBL/GenBank/DDBJ whole genome shotgun (WGS) entry which is preliminary data.</text>
</comment>
<feature type="transmembrane region" description="Helical" evidence="1">
    <location>
        <begin position="6"/>
        <end position="23"/>
    </location>
</feature>
<organism evidence="2 3">
    <name type="scientific">Vogesella margarita</name>
    <dbReference type="NCBI Taxonomy" id="2984199"/>
    <lineage>
        <taxon>Bacteria</taxon>
        <taxon>Pseudomonadati</taxon>
        <taxon>Pseudomonadota</taxon>
        <taxon>Betaproteobacteria</taxon>
        <taxon>Neisseriales</taxon>
        <taxon>Chromobacteriaceae</taxon>
        <taxon>Vogesella</taxon>
    </lineage>
</organism>